<proteinExistence type="predicted"/>
<gene>
    <name evidence="1" type="ORF">EVAR_84035_1</name>
</gene>
<evidence type="ECO:0000313" key="1">
    <source>
        <dbReference type="EMBL" id="GBP58840.1"/>
    </source>
</evidence>
<name>A0A4C1X724_EUMVA</name>
<dbReference type="AlphaFoldDB" id="A0A4C1X724"/>
<sequence length="97" mass="11194">MALERQKSSVQTENMKYPVLIIQSPRRTPQSFYFTSTDLESSPPHSSGASVGYWRPLSSGDMSPILIEFSRYKRGPSGQFTSWHLKYLDLDTRIRYT</sequence>
<comment type="caution">
    <text evidence="1">The sequence shown here is derived from an EMBL/GenBank/DDBJ whole genome shotgun (WGS) entry which is preliminary data.</text>
</comment>
<keyword evidence="2" id="KW-1185">Reference proteome</keyword>
<organism evidence="1 2">
    <name type="scientific">Eumeta variegata</name>
    <name type="common">Bagworm moth</name>
    <name type="synonym">Eumeta japonica</name>
    <dbReference type="NCBI Taxonomy" id="151549"/>
    <lineage>
        <taxon>Eukaryota</taxon>
        <taxon>Metazoa</taxon>
        <taxon>Ecdysozoa</taxon>
        <taxon>Arthropoda</taxon>
        <taxon>Hexapoda</taxon>
        <taxon>Insecta</taxon>
        <taxon>Pterygota</taxon>
        <taxon>Neoptera</taxon>
        <taxon>Endopterygota</taxon>
        <taxon>Lepidoptera</taxon>
        <taxon>Glossata</taxon>
        <taxon>Ditrysia</taxon>
        <taxon>Tineoidea</taxon>
        <taxon>Psychidae</taxon>
        <taxon>Oiketicinae</taxon>
        <taxon>Eumeta</taxon>
    </lineage>
</organism>
<accession>A0A4C1X724</accession>
<protein>
    <submittedName>
        <fullName evidence="1">Uncharacterized protein</fullName>
    </submittedName>
</protein>
<dbReference type="EMBL" id="BGZK01000745">
    <property type="protein sequence ID" value="GBP58840.1"/>
    <property type="molecule type" value="Genomic_DNA"/>
</dbReference>
<dbReference type="Proteomes" id="UP000299102">
    <property type="component" value="Unassembled WGS sequence"/>
</dbReference>
<reference evidence="1 2" key="1">
    <citation type="journal article" date="2019" name="Commun. Biol.">
        <title>The bagworm genome reveals a unique fibroin gene that provides high tensile strength.</title>
        <authorList>
            <person name="Kono N."/>
            <person name="Nakamura H."/>
            <person name="Ohtoshi R."/>
            <person name="Tomita M."/>
            <person name="Numata K."/>
            <person name="Arakawa K."/>
        </authorList>
    </citation>
    <scope>NUCLEOTIDE SEQUENCE [LARGE SCALE GENOMIC DNA]</scope>
</reference>
<evidence type="ECO:0000313" key="2">
    <source>
        <dbReference type="Proteomes" id="UP000299102"/>
    </source>
</evidence>